<dbReference type="AlphaFoldDB" id="A0A1V9Z8M8"/>
<protein>
    <submittedName>
        <fullName evidence="1">Uncharacterized protein</fullName>
    </submittedName>
</protein>
<name>A0A1V9Z8M8_ACHHY</name>
<evidence type="ECO:0000313" key="1">
    <source>
        <dbReference type="EMBL" id="OQR94358.1"/>
    </source>
</evidence>
<gene>
    <name evidence="1" type="ORF">ACHHYP_01427</name>
</gene>
<proteinExistence type="predicted"/>
<evidence type="ECO:0000313" key="2">
    <source>
        <dbReference type="Proteomes" id="UP000243579"/>
    </source>
</evidence>
<dbReference type="EMBL" id="JNBR01000366">
    <property type="protein sequence ID" value="OQR94358.1"/>
    <property type="molecule type" value="Genomic_DNA"/>
</dbReference>
<comment type="caution">
    <text evidence="1">The sequence shown here is derived from an EMBL/GenBank/DDBJ whole genome shotgun (WGS) entry which is preliminary data.</text>
</comment>
<keyword evidence="2" id="KW-1185">Reference proteome</keyword>
<sequence>MDAADACLEPPLTPMQEIVHKIVLEVLRRHGLPVLDNGLFVQPQSVTDDQIVSLYPVSERYVEKTLHSVGKLLGPSLRQPSCLTHMSIHTKSEIVGAPLPGSYAKLVRLVEGLTAPGCRMYYEAGHEVHEITCEATYMDFVLQDKHDIITK</sequence>
<reference evidence="1 2" key="1">
    <citation type="journal article" date="2014" name="Genome Biol. Evol.">
        <title>The secreted proteins of Achlya hypogyna and Thraustotheca clavata identify the ancestral oomycete secretome and reveal gene acquisitions by horizontal gene transfer.</title>
        <authorList>
            <person name="Misner I."/>
            <person name="Blouin N."/>
            <person name="Leonard G."/>
            <person name="Richards T.A."/>
            <person name="Lane C.E."/>
        </authorList>
    </citation>
    <scope>NUCLEOTIDE SEQUENCE [LARGE SCALE GENOMIC DNA]</scope>
    <source>
        <strain evidence="1 2">ATCC 48635</strain>
    </source>
</reference>
<dbReference type="Proteomes" id="UP000243579">
    <property type="component" value="Unassembled WGS sequence"/>
</dbReference>
<organism evidence="1 2">
    <name type="scientific">Achlya hypogyna</name>
    <name type="common">Oomycete</name>
    <name type="synonym">Protoachlya hypogyna</name>
    <dbReference type="NCBI Taxonomy" id="1202772"/>
    <lineage>
        <taxon>Eukaryota</taxon>
        <taxon>Sar</taxon>
        <taxon>Stramenopiles</taxon>
        <taxon>Oomycota</taxon>
        <taxon>Saprolegniomycetes</taxon>
        <taxon>Saprolegniales</taxon>
        <taxon>Achlyaceae</taxon>
        <taxon>Achlya</taxon>
    </lineage>
</organism>
<dbReference type="OrthoDB" id="67463at2759"/>
<accession>A0A1V9Z8M8</accession>